<evidence type="ECO:0000313" key="3">
    <source>
        <dbReference type="Proteomes" id="UP000613740"/>
    </source>
</evidence>
<evidence type="ECO:0008006" key="4">
    <source>
        <dbReference type="Google" id="ProtNLM"/>
    </source>
</evidence>
<evidence type="ECO:0000256" key="1">
    <source>
        <dbReference type="SAM" id="MobiDB-lite"/>
    </source>
</evidence>
<reference evidence="2" key="1">
    <citation type="journal article" date="2020" name="bioRxiv">
        <title>Comparative genomics of Chlamydomonas.</title>
        <authorList>
            <person name="Craig R.J."/>
            <person name="Hasan A.R."/>
            <person name="Ness R.W."/>
            <person name="Keightley P.D."/>
        </authorList>
    </citation>
    <scope>NUCLEOTIDE SEQUENCE</scope>
    <source>
        <strain evidence="2">CCAP 11/173</strain>
    </source>
</reference>
<evidence type="ECO:0000313" key="2">
    <source>
        <dbReference type="EMBL" id="KAG2440594.1"/>
    </source>
</evidence>
<gene>
    <name evidence="2" type="ORF">HYH02_010175</name>
</gene>
<protein>
    <recommendedName>
        <fullName evidence="4">BACK domain-containing protein</fullName>
    </recommendedName>
</protein>
<keyword evidence="3" id="KW-1185">Reference proteome</keyword>
<dbReference type="OrthoDB" id="10493726at2759"/>
<dbReference type="Proteomes" id="UP000613740">
    <property type="component" value="Unassembled WGS sequence"/>
</dbReference>
<comment type="caution">
    <text evidence="2">The sequence shown here is derived from an EMBL/GenBank/DDBJ whole genome shotgun (WGS) entry which is preliminary data.</text>
</comment>
<accession>A0A835W7Y1</accession>
<sequence length="624" mass="65806">MAGLEVHLKSPAAPPGSKHFIKRISELFEKQQDADCRIVFKLDRTPIGAAPDSAAGSGSGPDNNGSNEEEPREVGSLLAHSWVLRYASDELAAQMNWDEKKAGGKRPAKRQRIAEVEVEVDEAQASTSGPPPQPLAAAPGLPEVVVRVRGADDVPYAIAAIKFGYTGLVEVGGVREALLVRRQADAVGMAGCVEACLEAVKDKLQQAAAASKATAASSAAGAAAGPLAAAGGSGGTGNGGGGGASLSGLPALELYRCIELWPNQENDPDWAVFTALLAEAKKQLVEHFGDALAVLNSKELYDLMRTIPAAAMEALLESDDFGTDSESSVLLMLDRWMDVNYESTNTEARRRLCGHIRLLQCSDTYLSFIVPALALAHHDQPGTKSSWLPITPVDANWFTLYATSSEPMKEALWKSRPKRRVPAAWLSQQPRRQCLAPAGRAYNLSLSREDLVSEFGRLQPEQTGYVSMAVEGAPSPSLLVMSGLMWGVHLSAKHGQTTGGLWLGLQVPAIASGAAAAHVAKLTSSKPAQVPDSSVRVFGWAGDGQQVANAVVSFDDSDIILFDQLLGLTIGLAVAPEPAAPPGQQGEQARQAAAVEAQWARYLRDGKISGTITVLPLSLPNAAA</sequence>
<feature type="region of interest" description="Disordered" evidence="1">
    <location>
        <begin position="49"/>
        <end position="74"/>
    </location>
</feature>
<dbReference type="EMBL" id="JAEHOD010000037">
    <property type="protein sequence ID" value="KAG2440594.1"/>
    <property type="molecule type" value="Genomic_DNA"/>
</dbReference>
<proteinExistence type="predicted"/>
<feature type="compositionally biased region" description="Low complexity" evidence="1">
    <location>
        <begin position="49"/>
        <end position="66"/>
    </location>
</feature>
<dbReference type="AlphaFoldDB" id="A0A835W7Y1"/>
<organism evidence="2 3">
    <name type="scientific">Chlamydomonas schloesseri</name>
    <dbReference type="NCBI Taxonomy" id="2026947"/>
    <lineage>
        <taxon>Eukaryota</taxon>
        <taxon>Viridiplantae</taxon>
        <taxon>Chlorophyta</taxon>
        <taxon>core chlorophytes</taxon>
        <taxon>Chlorophyceae</taxon>
        <taxon>CS clade</taxon>
        <taxon>Chlamydomonadales</taxon>
        <taxon>Chlamydomonadaceae</taxon>
        <taxon>Chlamydomonas</taxon>
    </lineage>
</organism>
<name>A0A835W7Y1_9CHLO</name>